<dbReference type="Proteomes" id="UP000363590">
    <property type="component" value="Chromosome"/>
</dbReference>
<protein>
    <submittedName>
        <fullName evidence="1">Uncharacterized protein</fullName>
    </submittedName>
</protein>
<accession>A0A5P9XSY7</accession>
<dbReference type="KEGG" id="atx:GCD22_02833"/>
<gene>
    <name evidence="1" type="ORF">GCD22_02833</name>
</gene>
<dbReference type="EMBL" id="CP045571">
    <property type="protein sequence ID" value="QFX96972.1"/>
    <property type="molecule type" value="Genomic_DNA"/>
</dbReference>
<dbReference type="AlphaFoldDB" id="A0A5P9XSY7"/>
<proteinExistence type="predicted"/>
<evidence type="ECO:0000313" key="2">
    <source>
        <dbReference type="Proteomes" id="UP000363590"/>
    </source>
</evidence>
<name>A0A5P9XSY7_ACITH</name>
<evidence type="ECO:0000313" key="1">
    <source>
        <dbReference type="EMBL" id="QFX96972.1"/>
    </source>
</evidence>
<reference evidence="1 2" key="1">
    <citation type="submission" date="2019-10" db="EMBL/GenBank/DDBJ databases">
        <authorList>
            <person name="Wang R."/>
        </authorList>
    </citation>
    <scope>NUCLEOTIDE SEQUENCE [LARGE SCALE GENOMIC DNA]</scope>
    <source>
        <strain evidence="1 2">ATCC 19377</strain>
    </source>
</reference>
<sequence length="60" mass="7059">MKRRTSEQSEITALIQNPSRTLLERIEGIRNISRIPGSWWKKWVGKLDPTDIWFTTQDCA</sequence>
<organism evidence="1 2">
    <name type="scientific">Acidithiobacillus thiooxidans ATCC 19377</name>
    <dbReference type="NCBI Taxonomy" id="637390"/>
    <lineage>
        <taxon>Bacteria</taxon>
        <taxon>Pseudomonadati</taxon>
        <taxon>Pseudomonadota</taxon>
        <taxon>Acidithiobacillia</taxon>
        <taxon>Acidithiobacillales</taxon>
        <taxon>Acidithiobacillaceae</taxon>
        <taxon>Acidithiobacillus</taxon>
    </lineage>
</organism>